<dbReference type="Proteomes" id="UP000646365">
    <property type="component" value="Unassembled WGS sequence"/>
</dbReference>
<gene>
    <name evidence="6" type="ORF">GCM10011611_36680</name>
</gene>
<dbReference type="Pfam" id="PF01464">
    <property type="entry name" value="SLT"/>
    <property type="match status" value="1"/>
</dbReference>
<organism evidence="6 7">
    <name type="scientific">Aliidongia dinghuensis</name>
    <dbReference type="NCBI Taxonomy" id="1867774"/>
    <lineage>
        <taxon>Bacteria</taxon>
        <taxon>Pseudomonadati</taxon>
        <taxon>Pseudomonadota</taxon>
        <taxon>Alphaproteobacteria</taxon>
        <taxon>Rhodospirillales</taxon>
        <taxon>Dongiaceae</taxon>
        <taxon>Aliidongia</taxon>
    </lineage>
</organism>
<feature type="chain" id="PRO_5035204515" evidence="4">
    <location>
        <begin position="26"/>
        <end position="653"/>
    </location>
</feature>
<keyword evidence="7" id="KW-1185">Reference proteome</keyword>
<dbReference type="SUPFAM" id="SSF48435">
    <property type="entry name" value="Bacterial muramidases"/>
    <property type="match status" value="1"/>
</dbReference>
<dbReference type="EMBL" id="BMJQ01000009">
    <property type="protein sequence ID" value="GGF27306.1"/>
    <property type="molecule type" value="Genomic_DNA"/>
</dbReference>
<evidence type="ECO:0000256" key="3">
    <source>
        <dbReference type="ARBA" id="ARBA00022729"/>
    </source>
</evidence>
<evidence type="ECO:0000259" key="5">
    <source>
        <dbReference type="Pfam" id="PF01464"/>
    </source>
</evidence>
<dbReference type="GO" id="GO:0004553">
    <property type="term" value="F:hydrolase activity, hydrolyzing O-glycosyl compounds"/>
    <property type="evidence" value="ECO:0007669"/>
    <property type="project" value="InterPro"/>
</dbReference>
<reference evidence="6" key="2">
    <citation type="submission" date="2020-09" db="EMBL/GenBank/DDBJ databases">
        <authorList>
            <person name="Sun Q."/>
            <person name="Zhou Y."/>
        </authorList>
    </citation>
    <scope>NUCLEOTIDE SEQUENCE</scope>
    <source>
        <strain evidence="6">CGMCC 1.15725</strain>
    </source>
</reference>
<evidence type="ECO:0000313" key="6">
    <source>
        <dbReference type="EMBL" id="GGF27306.1"/>
    </source>
</evidence>
<dbReference type="InterPro" id="IPR023346">
    <property type="entry name" value="Lysozyme-like_dom_sf"/>
</dbReference>
<dbReference type="CDD" id="cd13401">
    <property type="entry name" value="Slt70-like"/>
    <property type="match status" value="1"/>
</dbReference>
<dbReference type="InterPro" id="IPR008939">
    <property type="entry name" value="Lytic_TGlycosylase_superhlx_U"/>
</dbReference>
<dbReference type="PANTHER" id="PTHR37423">
    <property type="entry name" value="SOLUBLE LYTIC MUREIN TRANSGLYCOSYLASE-RELATED"/>
    <property type="match status" value="1"/>
</dbReference>
<proteinExistence type="inferred from homology"/>
<reference evidence="6" key="1">
    <citation type="journal article" date="2014" name="Int. J. Syst. Evol. Microbiol.">
        <title>Complete genome sequence of Corynebacterium casei LMG S-19264T (=DSM 44701T), isolated from a smear-ripened cheese.</title>
        <authorList>
            <consortium name="US DOE Joint Genome Institute (JGI-PGF)"/>
            <person name="Walter F."/>
            <person name="Albersmeier A."/>
            <person name="Kalinowski J."/>
            <person name="Ruckert C."/>
        </authorList>
    </citation>
    <scope>NUCLEOTIDE SEQUENCE</scope>
    <source>
        <strain evidence="6">CGMCC 1.15725</strain>
    </source>
</reference>
<evidence type="ECO:0000256" key="1">
    <source>
        <dbReference type="ARBA" id="ARBA00007734"/>
    </source>
</evidence>
<sequence>MRHGASISALSLAALLFYHASSARAAEPLSAHDMPIARQAFDLMDRGQWARAENLAQNANDPLPAKLILWLDLQRSQVGHSFGEIAQFVDQNPGWPRQAMLRLRAEETLDQVPDATLRTWFQHHKPVSPSAKLKEAELMVAGGDPAGYADRIREIWITGDFSAAEEKLVIARYGDKFTTETEDRRLDRLIWDGKLEEATRQLARVSPDWRLLGEARLKLVESAKGAEAAVARVPASLQNDPGLLFARLKWRRQHDMDDEALTILLQAPKDLERPELWWPERQILARHLLAAHDAGRAYRVIADHRLPDGGNLAEAEFTAGWISLRFLNDPQHAYEHFQRLYGVAKLPLTVSRGAYWAGRAADALGRSQEALDWYAKAAQFPTTYYGQLASAVPGVAPPPKPVPEPKATTTQAAAFNKKELVHAIRVLAAVDEEDYIKPFLISLSESAENPTDHALVADLAEEIGRPDLGVAAAKRASYSGVSLLRAGYPLVPMPRNAGAEQALLLALTRQESAFDTRALSPTGARGLMQLMPGTASQVAKTLELPFVERKLSTDGIYNVTLGQAYLDSLIAQFNGSYVLAIAAYNAGPARVRQWLGDYGDPRSPDVDAVDWVEEIPFSETRNYVQRVLENLQVYRLRIGNRSLAFSLEADLRR</sequence>
<dbReference type="SUPFAM" id="SSF53955">
    <property type="entry name" value="Lysozyme-like"/>
    <property type="match status" value="1"/>
</dbReference>
<dbReference type="AlphaFoldDB" id="A0A8J2YVD4"/>
<evidence type="ECO:0000256" key="4">
    <source>
        <dbReference type="SAM" id="SignalP"/>
    </source>
</evidence>
<accession>A0A8J2YVD4</accession>
<dbReference type="GO" id="GO:0042597">
    <property type="term" value="C:periplasmic space"/>
    <property type="evidence" value="ECO:0007669"/>
    <property type="project" value="InterPro"/>
</dbReference>
<evidence type="ECO:0000256" key="2">
    <source>
        <dbReference type="ARBA" id="ARBA00009387"/>
    </source>
</evidence>
<dbReference type="InterPro" id="IPR008258">
    <property type="entry name" value="Transglycosylase_SLT_dom_1"/>
</dbReference>
<name>A0A8J2YVD4_9PROT</name>
<dbReference type="Gene3D" id="1.10.530.10">
    <property type="match status" value="1"/>
</dbReference>
<dbReference type="Gene3D" id="1.25.20.10">
    <property type="entry name" value="Bacterial muramidases"/>
    <property type="match status" value="1"/>
</dbReference>
<dbReference type="PANTHER" id="PTHR37423:SF2">
    <property type="entry name" value="MEMBRANE-BOUND LYTIC MUREIN TRANSGLYCOSYLASE C"/>
    <property type="match status" value="1"/>
</dbReference>
<comment type="similarity">
    <text evidence="2">Belongs to the virb1 family.</text>
</comment>
<keyword evidence="3 4" id="KW-0732">Signal</keyword>
<evidence type="ECO:0000313" key="7">
    <source>
        <dbReference type="Proteomes" id="UP000646365"/>
    </source>
</evidence>
<comment type="caution">
    <text evidence="6">The sequence shown here is derived from an EMBL/GenBank/DDBJ whole genome shotgun (WGS) entry which is preliminary data.</text>
</comment>
<feature type="domain" description="Transglycosylase SLT" evidence="5">
    <location>
        <begin position="498"/>
        <end position="599"/>
    </location>
</feature>
<comment type="similarity">
    <text evidence="1">Belongs to the transglycosylase Slt family.</text>
</comment>
<feature type="signal peptide" evidence="4">
    <location>
        <begin position="1"/>
        <end position="25"/>
    </location>
</feature>
<protein>
    <submittedName>
        <fullName evidence="6">Lytic transglycosylase</fullName>
    </submittedName>
</protein>